<feature type="domain" description="Ubiquitin-like" evidence="1">
    <location>
        <begin position="228"/>
        <end position="308"/>
    </location>
</feature>
<dbReference type="OrthoDB" id="428577at2759"/>
<dbReference type="STRING" id="1160509.A0A3N4I2N2"/>
<dbReference type="SUPFAM" id="SSF54236">
    <property type="entry name" value="Ubiquitin-like"/>
    <property type="match status" value="1"/>
</dbReference>
<dbReference type="InterPro" id="IPR029071">
    <property type="entry name" value="Ubiquitin-like_domsf"/>
</dbReference>
<dbReference type="Pfam" id="PF00240">
    <property type="entry name" value="ubiquitin"/>
    <property type="match status" value="1"/>
</dbReference>
<reference evidence="2 3" key="1">
    <citation type="journal article" date="2018" name="Nat. Ecol. Evol.">
        <title>Pezizomycetes genomes reveal the molecular basis of ectomycorrhizal truffle lifestyle.</title>
        <authorList>
            <person name="Murat C."/>
            <person name="Payen T."/>
            <person name="Noel B."/>
            <person name="Kuo A."/>
            <person name="Morin E."/>
            <person name="Chen J."/>
            <person name="Kohler A."/>
            <person name="Krizsan K."/>
            <person name="Balestrini R."/>
            <person name="Da Silva C."/>
            <person name="Montanini B."/>
            <person name="Hainaut M."/>
            <person name="Levati E."/>
            <person name="Barry K.W."/>
            <person name="Belfiori B."/>
            <person name="Cichocki N."/>
            <person name="Clum A."/>
            <person name="Dockter R.B."/>
            <person name="Fauchery L."/>
            <person name="Guy J."/>
            <person name="Iotti M."/>
            <person name="Le Tacon F."/>
            <person name="Lindquist E.A."/>
            <person name="Lipzen A."/>
            <person name="Malagnac F."/>
            <person name="Mello A."/>
            <person name="Molinier V."/>
            <person name="Miyauchi S."/>
            <person name="Poulain J."/>
            <person name="Riccioni C."/>
            <person name="Rubini A."/>
            <person name="Sitrit Y."/>
            <person name="Splivallo R."/>
            <person name="Traeger S."/>
            <person name="Wang M."/>
            <person name="Zifcakova L."/>
            <person name="Wipf D."/>
            <person name="Zambonelli A."/>
            <person name="Paolocci F."/>
            <person name="Nowrousian M."/>
            <person name="Ottonello S."/>
            <person name="Baldrian P."/>
            <person name="Spatafora J.W."/>
            <person name="Henrissat B."/>
            <person name="Nagy L.G."/>
            <person name="Aury J.M."/>
            <person name="Wincker P."/>
            <person name="Grigoriev I.V."/>
            <person name="Bonfante P."/>
            <person name="Martin F.M."/>
        </authorList>
    </citation>
    <scope>NUCLEOTIDE SEQUENCE [LARGE SCALE GENOMIC DNA]</scope>
    <source>
        <strain evidence="2 3">RN42</strain>
    </source>
</reference>
<dbReference type="AlphaFoldDB" id="A0A3N4I2N2"/>
<gene>
    <name evidence="2" type="ORF">BJ508DRAFT_151040</name>
</gene>
<name>A0A3N4I2N2_ASCIM</name>
<dbReference type="SMART" id="SM00213">
    <property type="entry name" value="UBQ"/>
    <property type="match status" value="1"/>
</dbReference>
<sequence>MKQKVSSTVWTYAPSPATPIPNKIEVTEDNKVLLTYASSNPSDPLWLKIAFHRTIRVPDNAECTSFLPPSLGRFDLHKVADHPELPQTVAENGGLFIGMWQREAMWISFESHGDFAIKIFTGDVNVISGEVDGQDNETNRMGKHGGDAGQDYIVVPKQRWIDGFADGAGLVRQFVAVGLGDRHTVEGQKKDLDVDERGGLRFEITPRMPLLHFKCFVPDAHSSSVTKFDISIMTLTGKKVPIKNVWKDMSVSYLFDYFEDEKDWGLSRDMFRLIYNARPLEDRKDLSLGSYGIQKDSVLHLVLNLRGGGPPPQDPRQMGLSAGGFIQQSIHPDQIYNSRRGGWDKEPSNTVSFNLSILNVLQMRALDLPVPATPITAKDYKKHNLPFFKLSNEEEEYEANELVHSNGGFHGVKSIGELLGKKEEPLEMKTKEIGFGNRMSNAKRGAMRVSGTWQASIPFIKVH</sequence>
<dbReference type="InterPro" id="IPR000626">
    <property type="entry name" value="Ubiquitin-like_dom"/>
</dbReference>
<organism evidence="2 3">
    <name type="scientific">Ascobolus immersus RN42</name>
    <dbReference type="NCBI Taxonomy" id="1160509"/>
    <lineage>
        <taxon>Eukaryota</taxon>
        <taxon>Fungi</taxon>
        <taxon>Dikarya</taxon>
        <taxon>Ascomycota</taxon>
        <taxon>Pezizomycotina</taxon>
        <taxon>Pezizomycetes</taxon>
        <taxon>Pezizales</taxon>
        <taxon>Ascobolaceae</taxon>
        <taxon>Ascobolus</taxon>
    </lineage>
</organism>
<proteinExistence type="predicted"/>
<evidence type="ECO:0000313" key="2">
    <source>
        <dbReference type="EMBL" id="RPA78928.1"/>
    </source>
</evidence>
<keyword evidence="3" id="KW-1185">Reference proteome</keyword>
<dbReference type="Proteomes" id="UP000275078">
    <property type="component" value="Unassembled WGS sequence"/>
</dbReference>
<dbReference type="EMBL" id="ML119705">
    <property type="protein sequence ID" value="RPA78928.1"/>
    <property type="molecule type" value="Genomic_DNA"/>
</dbReference>
<accession>A0A3N4I2N2</accession>
<dbReference type="Gene3D" id="3.10.20.90">
    <property type="entry name" value="Phosphatidylinositol 3-kinase Catalytic Subunit, Chain A, domain 1"/>
    <property type="match status" value="1"/>
</dbReference>
<dbReference type="PROSITE" id="PS50053">
    <property type="entry name" value="UBIQUITIN_2"/>
    <property type="match status" value="1"/>
</dbReference>
<evidence type="ECO:0000259" key="1">
    <source>
        <dbReference type="PROSITE" id="PS50053"/>
    </source>
</evidence>
<evidence type="ECO:0000313" key="3">
    <source>
        <dbReference type="Proteomes" id="UP000275078"/>
    </source>
</evidence>
<protein>
    <recommendedName>
        <fullName evidence="1">Ubiquitin-like domain-containing protein</fullName>
    </recommendedName>
</protein>